<evidence type="ECO:0000313" key="3">
    <source>
        <dbReference type="EMBL" id="TDY38195.1"/>
    </source>
</evidence>
<dbReference type="AlphaFoldDB" id="A0A4R8L784"/>
<protein>
    <submittedName>
        <fullName evidence="3">ParB-like nuclease family protein</fullName>
    </submittedName>
</protein>
<dbReference type="SUPFAM" id="SSF109709">
    <property type="entry name" value="KorB DNA-binding domain-like"/>
    <property type="match status" value="1"/>
</dbReference>
<dbReference type="Proteomes" id="UP000294581">
    <property type="component" value="Unassembled WGS sequence"/>
</dbReference>
<dbReference type="EMBL" id="SORF01000039">
    <property type="protein sequence ID" value="TDY38195.1"/>
    <property type="molecule type" value="Genomic_DNA"/>
</dbReference>
<name>A0A4R8L784_9BACL</name>
<dbReference type="SUPFAM" id="SSF110849">
    <property type="entry name" value="ParB/Sulfiredoxin"/>
    <property type="match status" value="1"/>
</dbReference>
<dbReference type="InterPro" id="IPR036086">
    <property type="entry name" value="ParB/Sulfiredoxin_sf"/>
</dbReference>
<dbReference type="OrthoDB" id="9771505at2"/>
<dbReference type="GO" id="GO:0005694">
    <property type="term" value="C:chromosome"/>
    <property type="evidence" value="ECO:0007669"/>
    <property type="project" value="TreeGrafter"/>
</dbReference>
<comment type="caution">
    <text evidence="3">The sequence shown here is derived from an EMBL/GenBank/DDBJ whole genome shotgun (WGS) entry which is preliminary data.</text>
</comment>
<gene>
    <name evidence="3" type="ORF">C7445_1392</name>
</gene>
<reference evidence="3 4" key="1">
    <citation type="submission" date="2019-03" db="EMBL/GenBank/DDBJ databases">
        <title>Genomic Encyclopedia of Type Strains, Phase IV (KMG-IV): sequencing the most valuable type-strain genomes for metagenomic binning, comparative biology and taxonomic classification.</title>
        <authorList>
            <person name="Goeker M."/>
        </authorList>
    </citation>
    <scope>NUCLEOTIDE SEQUENCE [LARGE SCALE GENOMIC DNA]</scope>
    <source>
        <strain evidence="3 4">DSM 17974</strain>
    </source>
</reference>
<feature type="coiled-coil region" evidence="1">
    <location>
        <begin position="333"/>
        <end position="364"/>
    </location>
</feature>
<dbReference type="RefSeq" id="WP_134161322.1">
    <property type="nucleotide sequence ID" value="NZ_BSUS01000004.1"/>
</dbReference>
<dbReference type="PANTHER" id="PTHR33375:SF1">
    <property type="entry name" value="CHROMOSOME-PARTITIONING PROTEIN PARB-RELATED"/>
    <property type="match status" value="1"/>
</dbReference>
<dbReference type="InterPro" id="IPR050336">
    <property type="entry name" value="Chromosome_partition/occlusion"/>
</dbReference>
<dbReference type="Gene3D" id="1.10.10.2830">
    <property type="match status" value="1"/>
</dbReference>
<keyword evidence="4" id="KW-1185">Reference proteome</keyword>
<dbReference type="SMART" id="SM00470">
    <property type="entry name" value="ParB"/>
    <property type="match status" value="1"/>
</dbReference>
<evidence type="ECO:0000256" key="1">
    <source>
        <dbReference type="SAM" id="Coils"/>
    </source>
</evidence>
<feature type="domain" description="ParB-like N-terminal" evidence="2">
    <location>
        <begin position="11"/>
        <end position="108"/>
    </location>
</feature>
<evidence type="ECO:0000259" key="2">
    <source>
        <dbReference type="SMART" id="SM00470"/>
    </source>
</evidence>
<evidence type="ECO:0000313" key="4">
    <source>
        <dbReference type="Proteomes" id="UP000294581"/>
    </source>
</evidence>
<keyword evidence="1" id="KW-0175">Coiled coil</keyword>
<dbReference type="Gene3D" id="3.90.1530.30">
    <property type="match status" value="1"/>
</dbReference>
<proteinExistence type="predicted"/>
<dbReference type="GO" id="GO:0007059">
    <property type="term" value="P:chromosome segregation"/>
    <property type="evidence" value="ECO:0007669"/>
    <property type="project" value="TreeGrafter"/>
</dbReference>
<sequence length="416" mass="47827">MKQPQWKRDVVMVNPNELIPHPRRDEAGERYDTPEAMDNLPTNLVSLQANILQNGIREPLLVQRSTNILMTGHFRRAVAIQAGWTEVPVQYLDVTDEEAYAIMLADNWERNTGIMDDYMAVARNMFYFALRLKLLDEIDDDSVDMSPSREREGTIPSFSSEIVHLVSKKFERSRAVVRKHFALLKLIPELQHWISEKKIGFEGGAMLAGMSEQAQRDFMRDYADWPKISDSDIKAFRNTWESIVERQTNGLGAGEEPISIPEPSSETIVPEREEMQPNESIPHITKYASDAHELPVDTHFTVADGGRSQPMYSAEKRSISIVDVPEHKMLLARNRLALLVKKQRRAMERMTNELSQQAKALMEEIKDDGLQEMMEDIEQLEFHTKGILALIENLKMHDREAVQRLGDIFEEFEDHA</sequence>
<accession>A0A4R8L784</accession>
<organism evidence="3 4">
    <name type="scientific">Alicyclobacillus sacchari</name>
    <dbReference type="NCBI Taxonomy" id="392010"/>
    <lineage>
        <taxon>Bacteria</taxon>
        <taxon>Bacillati</taxon>
        <taxon>Bacillota</taxon>
        <taxon>Bacilli</taxon>
        <taxon>Bacillales</taxon>
        <taxon>Alicyclobacillaceae</taxon>
        <taxon>Alicyclobacillus</taxon>
    </lineage>
</organism>
<dbReference type="InterPro" id="IPR003115">
    <property type="entry name" value="ParB_N"/>
</dbReference>
<dbReference type="PANTHER" id="PTHR33375">
    <property type="entry name" value="CHROMOSOME-PARTITIONING PROTEIN PARB-RELATED"/>
    <property type="match status" value="1"/>
</dbReference>